<evidence type="ECO:0000256" key="5">
    <source>
        <dbReference type="PROSITE-ProRule" id="PRU10141"/>
    </source>
</evidence>
<evidence type="ECO:0000259" key="6">
    <source>
        <dbReference type="PROSITE" id="PS50011"/>
    </source>
</evidence>
<comment type="caution">
    <text evidence="7">The sequence shown here is derived from an EMBL/GenBank/DDBJ whole genome shotgun (WGS) entry which is preliminary data.</text>
</comment>
<dbReference type="InterPro" id="IPR050538">
    <property type="entry name" value="MAP_kinase_kinase_kinase"/>
</dbReference>
<dbReference type="CDD" id="cd06627">
    <property type="entry name" value="STKc_Cdc7_like"/>
    <property type="match status" value="1"/>
</dbReference>
<dbReference type="PANTHER" id="PTHR48016">
    <property type="entry name" value="MAP KINASE KINASE KINASE SSK2-RELATED-RELATED"/>
    <property type="match status" value="1"/>
</dbReference>
<name>A0ABQ8ES79_9FUNG</name>
<gene>
    <name evidence="7" type="ORF">BASA50_001047</name>
</gene>
<evidence type="ECO:0000256" key="4">
    <source>
        <dbReference type="ARBA" id="ARBA00022840"/>
    </source>
</evidence>
<dbReference type="Gene3D" id="1.25.10.10">
    <property type="entry name" value="Leucine-rich Repeat Variant"/>
    <property type="match status" value="1"/>
</dbReference>
<dbReference type="InterPro" id="IPR011989">
    <property type="entry name" value="ARM-like"/>
</dbReference>
<keyword evidence="1" id="KW-0808">Transferase</keyword>
<keyword evidence="3" id="KW-0418">Kinase</keyword>
<dbReference type="Proteomes" id="UP001648503">
    <property type="component" value="Unassembled WGS sequence"/>
</dbReference>
<dbReference type="SUPFAM" id="SSF48371">
    <property type="entry name" value="ARM repeat"/>
    <property type="match status" value="1"/>
</dbReference>
<organism evidence="7 8">
    <name type="scientific">Batrachochytrium salamandrivorans</name>
    <dbReference type="NCBI Taxonomy" id="1357716"/>
    <lineage>
        <taxon>Eukaryota</taxon>
        <taxon>Fungi</taxon>
        <taxon>Fungi incertae sedis</taxon>
        <taxon>Chytridiomycota</taxon>
        <taxon>Chytridiomycota incertae sedis</taxon>
        <taxon>Chytridiomycetes</taxon>
        <taxon>Rhizophydiales</taxon>
        <taxon>Rhizophydiales incertae sedis</taxon>
        <taxon>Batrachochytrium</taxon>
    </lineage>
</organism>
<sequence length="863" mass="95562">MSSRFQLGECIGRGASASVYRGLNLRTGQTAAIKQLRQADLPSQRTEQLTQEIDLLKQLRHPNIVALYGYEESDAFLNVIMELCENGSLQETIRKFGKFPEKLVALYMSQVLLGLGYLHGQGVIHRDIKSANILSTKDGSVKLADFGIAIRQRQNAVDETVVGSAYWMAPEVIELRGASTASDIWSVGCTSIELFTGHPPYHELAPVSALFRIVSDDHPPIPSGVSQLFSNFLIECFQRDPHLRISANSLCKHTWLSQIEHPMSRSKGTEKFGSFQEYNVNQAVYSIVDLEDYVESQQENNDFESAFDSPLGDLCFAMKSHGPIESEVSNLDPFSEVELDSISSGVLYTNDTSNGLRNRHKTSVGSDDFKGLGEIIQSQLAEGRLTSFVELVQNHTHDPRALIVVSQVCSKFILAATENRQHQSRLQQQVISFLICFARTPPFWQLLDNVDARVEYSQLLGHIITYAPIAGLFHFGSFVRILLQGDDQCAFIILSSIYASLKLQMGERKHELHRSLVHTKIPAILLQISKNSYSTPTSSKLLSPSVALMIILDMSQADPLRPLIGAEMFIRGLLDIIPHLSGTLMLLGLKSIKNLCQNPSLLDIIAKAGGVNILCSILWRQSGQTTNQDIQNQILSSLSCLIKMNVWRQEQAVHAGVSSHLCEISLSNNSARQFAIPILCELAHGSSKCRESLWKSDTLTVFGSLMISDVVWCTSAFEAILFWLAEDTTRLESFLVASPCIAHVPSFLSQTATTENEQIARNILQLVTLSGRLTHQLVESGLVSAVQKTLAETPSIQTAIYLLKILEHIVQTSQTIASTGSLSQIDELRGVLKACLGNSSLVVQQLARRILLRMSVEPDRLDY</sequence>
<evidence type="ECO:0000256" key="1">
    <source>
        <dbReference type="ARBA" id="ARBA00022679"/>
    </source>
</evidence>
<dbReference type="Pfam" id="PF00069">
    <property type="entry name" value="Pkinase"/>
    <property type="match status" value="1"/>
</dbReference>
<dbReference type="InterPro" id="IPR016024">
    <property type="entry name" value="ARM-type_fold"/>
</dbReference>
<evidence type="ECO:0000313" key="8">
    <source>
        <dbReference type="Proteomes" id="UP001648503"/>
    </source>
</evidence>
<evidence type="ECO:0000256" key="2">
    <source>
        <dbReference type="ARBA" id="ARBA00022741"/>
    </source>
</evidence>
<dbReference type="InterPro" id="IPR017441">
    <property type="entry name" value="Protein_kinase_ATP_BS"/>
</dbReference>
<evidence type="ECO:0000256" key="3">
    <source>
        <dbReference type="ARBA" id="ARBA00022777"/>
    </source>
</evidence>
<dbReference type="PANTHER" id="PTHR48016:SF4">
    <property type="entry name" value="PROTEIN KINASE DOMAIN-CONTAINING PROTEIN"/>
    <property type="match status" value="1"/>
</dbReference>
<dbReference type="SMART" id="SM00220">
    <property type="entry name" value="S_TKc"/>
    <property type="match status" value="1"/>
</dbReference>
<dbReference type="EMBL" id="JAFCIX010000579">
    <property type="protein sequence ID" value="KAH6585712.1"/>
    <property type="molecule type" value="Genomic_DNA"/>
</dbReference>
<keyword evidence="8" id="KW-1185">Reference proteome</keyword>
<protein>
    <recommendedName>
        <fullName evidence="6">Protein kinase domain-containing protein</fullName>
    </recommendedName>
</protein>
<reference evidence="7 8" key="1">
    <citation type="submission" date="2021-02" db="EMBL/GenBank/DDBJ databases">
        <title>Variation within the Batrachochytrium salamandrivorans European outbreak.</title>
        <authorList>
            <person name="Kelly M."/>
            <person name="Pasmans F."/>
            <person name="Shea T.P."/>
            <person name="Munoz J.F."/>
            <person name="Carranza S."/>
            <person name="Cuomo C.A."/>
            <person name="Martel A."/>
        </authorList>
    </citation>
    <scope>NUCLEOTIDE SEQUENCE [LARGE SCALE GENOMIC DNA]</scope>
    <source>
        <strain evidence="7 8">AMFP18/2</strain>
    </source>
</reference>
<dbReference type="PROSITE" id="PS50011">
    <property type="entry name" value="PROTEIN_KINASE_DOM"/>
    <property type="match status" value="1"/>
</dbReference>
<feature type="binding site" evidence="5">
    <location>
        <position position="34"/>
    </location>
    <ligand>
        <name>ATP</name>
        <dbReference type="ChEBI" id="CHEBI:30616"/>
    </ligand>
</feature>
<dbReference type="PROSITE" id="PS00107">
    <property type="entry name" value="PROTEIN_KINASE_ATP"/>
    <property type="match status" value="1"/>
</dbReference>
<dbReference type="InterPro" id="IPR000719">
    <property type="entry name" value="Prot_kinase_dom"/>
</dbReference>
<keyword evidence="2 5" id="KW-0547">Nucleotide-binding</keyword>
<evidence type="ECO:0000313" key="7">
    <source>
        <dbReference type="EMBL" id="KAH6585712.1"/>
    </source>
</evidence>
<dbReference type="Gene3D" id="1.10.510.10">
    <property type="entry name" value="Transferase(Phosphotransferase) domain 1"/>
    <property type="match status" value="1"/>
</dbReference>
<feature type="domain" description="Protein kinase" evidence="6">
    <location>
        <begin position="5"/>
        <end position="256"/>
    </location>
</feature>
<keyword evidence="4 5" id="KW-0067">ATP-binding</keyword>
<dbReference type="InterPro" id="IPR011009">
    <property type="entry name" value="Kinase-like_dom_sf"/>
</dbReference>
<proteinExistence type="predicted"/>
<accession>A0ABQ8ES79</accession>
<dbReference type="SUPFAM" id="SSF56112">
    <property type="entry name" value="Protein kinase-like (PK-like)"/>
    <property type="match status" value="1"/>
</dbReference>